<reference evidence="3 4" key="2">
    <citation type="submission" date="2015-11" db="EMBL/GenBank/DDBJ databases">
        <authorList>
            <person name="Zhang Y."/>
            <person name="Guo Z."/>
        </authorList>
    </citation>
    <scope>NUCLEOTIDE SEQUENCE [LARGE SCALE GENOMIC DNA]</scope>
    <source>
        <strain evidence="3">JGI-4</strain>
    </source>
</reference>
<accession>A0A0P1LM34</accession>
<accession>A0A0S4MVE2</accession>
<keyword evidence="5" id="KW-1185">Reference proteome</keyword>
<dbReference type="EMBL" id="FAOP01000003">
    <property type="protein sequence ID" value="CUU02520.1"/>
    <property type="molecule type" value="Genomic_DNA"/>
</dbReference>
<dbReference type="AlphaFoldDB" id="A0A0P1LLU0"/>
<reference evidence="2 5" key="1">
    <citation type="submission" date="2015-11" db="EMBL/GenBank/DDBJ databases">
        <authorList>
            <person name="Varghese N."/>
        </authorList>
    </citation>
    <scope>NUCLEOTIDE SEQUENCE [LARGE SCALE GENOMIC DNA]</scope>
    <source>
        <strain evidence="2 5">JGI-8</strain>
    </source>
</reference>
<protein>
    <submittedName>
        <fullName evidence="3">Por secretion system C-terminal sorting domain-containing protein</fullName>
    </submittedName>
</protein>
<dbReference type="EMBL" id="CZVI01000073">
    <property type="protein sequence ID" value="CUS95428.1"/>
    <property type="molecule type" value="Genomic_DNA"/>
</dbReference>
<organism evidence="3 4">
    <name type="scientific">Candidatus Kryptonium thompsonii</name>
    <dbReference type="NCBI Taxonomy" id="1633631"/>
    <lineage>
        <taxon>Bacteria</taxon>
        <taxon>Pseudomonadati</taxon>
        <taxon>Candidatus Kryptoniota</taxon>
        <taxon>Candidatus Kryptonium</taxon>
    </lineage>
</organism>
<dbReference type="RefSeq" id="WP_075426059.1">
    <property type="nucleotide sequence ID" value="NZ_CZVI01000073.1"/>
</dbReference>
<accession>A0A0P1P1A2</accession>
<dbReference type="STRING" id="1633631.GCA_001442925_00532"/>
<evidence type="ECO:0000313" key="4">
    <source>
        <dbReference type="Proteomes" id="UP000182011"/>
    </source>
</evidence>
<dbReference type="NCBIfam" id="NF041895">
    <property type="entry name" value="choice_anch_V"/>
    <property type="match status" value="1"/>
</dbReference>
<evidence type="ECO:0000313" key="5">
    <source>
        <dbReference type="Proteomes" id="UP000182200"/>
    </source>
</evidence>
<sequence>MRRLLHNKFFNSNLVVYFIILSSLLFYAYSSGVTGKTRKNGNGCTCHGSSPTSSVEVSISGPNLLSPGQKATYRVSISGGPLVRAGVNIAASSGTLSPIGSDLQKIGDELTHTSPKAPVGGVVTFDFEFTAPNTPGPITLYANGNSVNFDGSTSGDAWNFAPDFRIDVVTLVENKESEIPSRFMVYQNYPNPFNPTTQIAFDLPESGNVRVEIFNSLGEKVAVLYDGFMEAGFSKSARWNADGFSSGVYFYKVSLNDRYVDVKKMVLVK</sequence>
<evidence type="ECO:0000259" key="1">
    <source>
        <dbReference type="Pfam" id="PF18962"/>
    </source>
</evidence>
<proteinExistence type="predicted"/>
<dbReference type="Proteomes" id="UP000182011">
    <property type="component" value="Unassembled WGS sequence"/>
</dbReference>
<name>A0A0P1LLU0_9BACT</name>
<dbReference type="Gene3D" id="2.60.40.4070">
    <property type="match status" value="1"/>
</dbReference>
<accession>A0A0P1MJN8</accession>
<gene>
    <name evidence="3" type="ORF">JGI4_00532</name>
    <name evidence="2" type="ORF">JGI8_02162</name>
</gene>
<accession>A0A0P1LLG2</accession>
<accession>A0A0P1MST0</accession>
<feature type="domain" description="Secretion system C-terminal sorting" evidence="1">
    <location>
        <begin position="189"/>
        <end position="266"/>
    </location>
</feature>
<dbReference type="Pfam" id="PF18962">
    <property type="entry name" value="Por_Secre_tail"/>
    <property type="match status" value="1"/>
</dbReference>
<dbReference type="NCBIfam" id="TIGR04183">
    <property type="entry name" value="Por_Secre_tail"/>
    <property type="match status" value="1"/>
</dbReference>
<dbReference type="InterPro" id="IPR026444">
    <property type="entry name" value="Secre_tail"/>
</dbReference>
<accession>A0A0P1LLU0</accession>
<dbReference type="Proteomes" id="UP000182200">
    <property type="component" value="Unassembled WGS sequence"/>
</dbReference>
<evidence type="ECO:0000313" key="2">
    <source>
        <dbReference type="EMBL" id="CUS95428.1"/>
    </source>
</evidence>
<evidence type="ECO:0000313" key="3">
    <source>
        <dbReference type="EMBL" id="CUU02520.1"/>
    </source>
</evidence>